<dbReference type="RefSeq" id="WP_148375902.1">
    <property type="nucleotide sequence ID" value="NZ_VSIY01000003.1"/>
</dbReference>
<dbReference type="PANTHER" id="PTHR35175:SF2">
    <property type="entry name" value="DUF1289 DOMAIN-CONTAINING PROTEIN"/>
    <property type="match status" value="1"/>
</dbReference>
<evidence type="ECO:0000313" key="2">
    <source>
        <dbReference type="Proteomes" id="UP000322080"/>
    </source>
</evidence>
<proteinExistence type="predicted"/>
<dbReference type="PANTHER" id="PTHR35175">
    <property type="entry name" value="DUF1289 DOMAIN-CONTAINING PROTEIN"/>
    <property type="match status" value="1"/>
</dbReference>
<organism evidence="1 2">
    <name type="scientific">Maritimibacter fusiformis</name>
    <dbReference type="NCBI Taxonomy" id="2603819"/>
    <lineage>
        <taxon>Bacteria</taxon>
        <taxon>Pseudomonadati</taxon>
        <taxon>Pseudomonadota</taxon>
        <taxon>Alphaproteobacteria</taxon>
        <taxon>Rhodobacterales</taxon>
        <taxon>Roseobacteraceae</taxon>
        <taxon>Maritimibacter</taxon>
    </lineage>
</organism>
<reference evidence="1 2" key="1">
    <citation type="submission" date="2019-08" db="EMBL/GenBank/DDBJ databases">
        <title>Identification of a novel species of the genus Boseongicola.</title>
        <authorList>
            <person name="Zhang X.-Q."/>
        </authorList>
    </citation>
    <scope>NUCLEOTIDE SEQUENCE [LARGE SCALE GENOMIC DNA]</scope>
    <source>
        <strain evidence="1 2">HY14</strain>
    </source>
</reference>
<dbReference type="InterPro" id="IPR010710">
    <property type="entry name" value="DUF1289"/>
</dbReference>
<dbReference type="Pfam" id="PF06945">
    <property type="entry name" value="DUF1289"/>
    <property type="match status" value="1"/>
</dbReference>
<keyword evidence="2" id="KW-1185">Reference proteome</keyword>
<name>A0A5D0RQG4_9RHOB</name>
<protein>
    <submittedName>
        <fullName evidence="1">DUF1289 domain-containing protein</fullName>
    </submittedName>
</protein>
<dbReference type="EMBL" id="VSIY01000003">
    <property type="protein sequence ID" value="TYB82811.1"/>
    <property type="molecule type" value="Genomic_DNA"/>
</dbReference>
<dbReference type="Proteomes" id="UP000322080">
    <property type="component" value="Unassembled WGS sequence"/>
</dbReference>
<gene>
    <name evidence="1" type="ORF">FVF75_01085</name>
</gene>
<accession>A0A5D0RQG4</accession>
<dbReference type="AlphaFoldDB" id="A0A5D0RQG4"/>
<sequence>MSDDIWKRDEADSPCVKVCVIEPASGLCLGCHRSLDEIAAWPRLAPVERKAILAALPDRAARPARRKGGRKARLEGRG</sequence>
<comment type="caution">
    <text evidence="1">The sequence shown here is derived from an EMBL/GenBank/DDBJ whole genome shotgun (WGS) entry which is preliminary data.</text>
</comment>
<evidence type="ECO:0000313" key="1">
    <source>
        <dbReference type="EMBL" id="TYB82811.1"/>
    </source>
</evidence>